<sequence length="1552" mass="172931">MRKKITKMVALAIAALPMALGAQSTTENHVVTKTYKVKSTTVLNTQNTDTVNTAIQYMDGLGRAKQSVLVKGGSGSYGNNHLPYDWSLGTPTNAGFYNLEGSSTENEIVNGTTPFGDTDLLWECKNISGGSGWISDHVSIDHTKTYRYTTWVKKTGNNPLNGRTYHGVHANINNLNGTTNSNPYFFANTLPQNDVWYLLVGIVHPSDYTGGDTGVSGVYDMQGNKVLDGTEFKWTSGGTYSKFRNYLFNADSSTRQYLWSPVVQKIDGTETPINDLLTTATVFNSEEINAKDIVTHFEYDSIGRQTKEFLPYASAFSDGRINTGAGLATQSYYQNNYADDFSGVTNTADINSYSDKVLESSPLGRILEQTAPGKDWKKGSNTISGKGYSDGHSIRFEYGVNILNEVKRFDVSLSLSNNTYTPSISQNGYYNAKELAKTIIKDENWKVSDGLAHTTEEFKNKQGQVVLKRTYGKKGMDTSVSPHDTYYVYDDYGNLTYVLPPKASDQTISSTILDGLCYQYKYDNRNRLVEKKIPGKGWEYIVYDRLDRPILTQDKIQHDKSPREWTFTKYDDFGRVAYTGIWQYSGSRTHTQSIADGTSYPVAESLTTVDWLAGTRLYYTNTALPVSSTFEVHTVNYYDTYIDFPNGSGMTNTVTNYYGVASTTNTKGLATVSKVRVLGQNPQKWITTITYYDDLARPVYVYSYNEFLETTDIVESKLDFTGKVLETRTTHKKTGKSDIVTIDVFEYDHQDRLISQTQKVNNRLPERIVKNNYDDLGQLKSKLTGNGTQSGLTDVTSGLVINENVISKTSGSCWYVGAATLGNFQADGYIEYEAGTVSNFMVGLSDSNVNAVWTTIDYAIYHEGGNTVIYENAVHKGYHGGTYSVGDVFRVERIGNKIYYKKNGEVIYISETLSSGNLLGDLSICTDGTQIKNLHLVDNSKGLQNVDYNYNVRGWLTNINNDTQSDNDLFDFTLRYNNPTGSATKLFNGNISQTSWTTASTNTTGNPVSNLYTYSYDALNRITSAVDNTGNYNLTGISYDKNGNILTLQRQGHTNSAATSFGVMDDLTYSYDGNKLLRVADAALIDQFGFKDDAVDTTPDNGDDYAYDANGNMTRDDNKGITNITYNHLNLPEQVTFANGGHIIYKYDATGEKLRKEVESATEDPIATEYAGNFIYEVLEGEEAKLQFFNHAEGYVKANVTSSGVEMSYMYQYKDHLGNVRLTYADSDNNGTINASTEIVEESNYYPFGLKHKGYNNVISSNGNSVAQKITYSSMEFQDELGLNWYDFGARNYDASLGRWMNLDPLAEQMRRHSPYNYAFDNPVYWMDPDGMKPVACCGSGARTGPRPRPRINTNRNRRLYSNNRARAKATFIRESSIRLKEGFRIESTNFAKNVRNMVESHNLKPRDPSEASGKAEGPGLYALKTLELVADTQDFFKTVGIGEVGETGGLGIPLTKDLDKGSIGVKDFDTAIKLIGLEAEYQKEFSSLMSETVTDDDGNETFKYHKFEVMMMLGPSPLQTVNAVAQEALKKGQAEEYNVITRKPLQINPTN</sequence>
<evidence type="ECO:0000313" key="3">
    <source>
        <dbReference type="EMBL" id="MFD2565926.1"/>
    </source>
</evidence>
<dbReference type="Pfam" id="PF20041">
    <property type="entry name" value="DUF6443"/>
    <property type="match status" value="2"/>
</dbReference>
<keyword evidence="4" id="KW-1185">Reference proteome</keyword>
<dbReference type="RefSeq" id="WP_379664651.1">
    <property type="nucleotide sequence ID" value="NZ_JBHULH010000001.1"/>
</dbReference>
<evidence type="ECO:0000259" key="2">
    <source>
        <dbReference type="Pfam" id="PF20041"/>
    </source>
</evidence>
<name>A0ABW5LQ35_9FLAO</name>
<dbReference type="NCBIfam" id="TIGR03696">
    <property type="entry name" value="Rhs_assc_core"/>
    <property type="match status" value="1"/>
</dbReference>
<dbReference type="EMBL" id="JBHULH010000001">
    <property type="protein sequence ID" value="MFD2565926.1"/>
    <property type="molecule type" value="Genomic_DNA"/>
</dbReference>
<feature type="domain" description="DUF6443" evidence="2">
    <location>
        <begin position="32"/>
        <end position="74"/>
    </location>
</feature>
<reference evidence="4" key="1">
    <citation type="journal article" date="2019" name="Int. J. Syst. Evol. Microbiol.">
        <title>The Global Catalogue of Microorganisms (GCM) 10K type strain sequencing project: providing services to taxonomists for standard genome sequencing and annotation.</title>
        <authorList>
            <consortium name="The Broad Institute Genomics Platform"/>
            <consortium name="The Broad Institute Genome Sequencing Center for Infectious Disease"/>
            <person name="Wu L."/>
            <person name="Ma J."/>
        </authorList>
    </citation>
    <scope>NUCLEOTIDE SEQUENCE [LARGE SCALE GENOMIC DNA]</scope>
    <source>
        <strain evidence="4">KCTC 52127</strain>
    </source>
</reference>
<keyword evidence="1" id="KW-0732">Signal</keyword>
<feature type="chain" id="PRO_5046204920" evidence="1">
    <location>
        <begin position="23"/>
        <end position="1552"/>
    </location>
</feature>
<comment type="caution">
    <text evidence="3">The sequence shown here is derived from an EMBL/GenBank/DDBJ whole genome shotgun (WGS) entry which is preliminary data.</text>
</comment>
<gene>
    <name evidence="3" type="ORF">ACFSRZ_01005</name>
</gene>
<dbReference type="Proteomes" id="UP001597508">
    <property type="component" value="Unassembled WGS sequence"/>
</dbReference>
<dbReference type="InterPro" id="IPR022385">
    <property type="entry name" value="Rhs_assc_core"/>
</dbReference>
<organism evidence="3 4">
    <name type="scientific">Pseudotenacibaculum haliotis</name>
    <dbReference type="NCBI Taxonomy" id="1862138"/>
    <lineage>
        <taxon>Bacteria</taxon>
        <taxon>Pseudomonadati</taxon>
        <taxon>Bacteroidota</taxon>
        <taxon>Flavobacteriia</taxon>
        <taxon>Flavobacteriales</taxon>
        <taxon>Flavobacteriaceae</taxon>
        <taxon>Pseudotenacibaculum</taxon>
    </lineage>
</organism>
<accession>A0ABW5LQ35</accession>
<dbReference type="InterPro" id="IPR045619">
    <property type="entry name" value="DUF6443"/>
</dbReference>
<evidence type="ECO:0000256" key="1">
    <source>
        <dbReference type="SAM" id="SignalP"/>
    </source>
</evidence>
<dbReference type="Gene3D" id="2.180.10.10">
    <property type="entry name" value="RHS repeat-associated core"/>
    <property type="match status" value="2"/>
</dbReference>
<proteinExistence type="predicted"/>
<feature type="signal peptide" evidence="1">
    <location>
        <begin position="1"/>
        <end position="22"/>
    </location>
</feature>
<protein>
    <submittedName>
        <fullName evidence="3">DUF6443 domain-containing protein</fullName>
    </submittedName>
</protein>
<evidence type="ECO:0000313" key="4">
    <source>
        <dbReference type="Proteomes" id="UP001597508"/>
    </source>
</evidence>
<feature type="domain" description="DUF6443" evidence="2">
    <location>
        <begin position="262"/>
        <end position="386"/>
    </location>
</feature>